<reference evidence="2" key="1">
    <citation type="journal article" date="2020" name="mSystems">
        <title>Genome- and Community-Level Interaction Insights into Carbon Utilization and Element Cycling Functions of Hydrothermarchaeota in Hydrothermal Sediment.</title>
        <authorList>
            <person name="Zhou Z."/>
            <person name="Liu Y."/>
            <person name="Xu W."/>
            <person name="Pan J."/>
            <person name="Luo Z.H."/>
            <person name="Li M."/>
        </authorList>
    </citation>
    <scope>NUCLEOTIDE SEQUENCE [LARGE SCALE GENOMIC DNA]</scope>
    <source>
        <strain evidence="2">SpSt-477</strain>
    </source>
</reference>
<evidence type="ECO:0000313" key="2">
    <source>
        <dbReference type="EMBL" id="HGU33044.1"/>
    </source>
</evidence>
<dbReference type="AlphaFoldDB" id="A0A7C4MQG2"/>
<gene>
    <name evidence="2" type="ORF">ENS29_09340</name>
</gene>
<dbReference type="NCBIfam" id="TIGR02532">
    <property type="entry name" value="IV_pilin_GFxxxE"/>
    <property type="match status" value="1"/>
</dbReference>
<comment type="caution">
    <text evidence="2">The sequence shown here is derived from an EMBL/GenBank/DDBJ whole genome shotgun (WGS) entry which is preliminary data.</text>
</comment>
<organism evidence="2">
    <name type="scientific">Desulfatirhabdium butyrativorans</name>
    <dbReference type="NCBI Taxonomy" id="340467"/>
    <lineage>
        <taxon>Bacteria</taxon>
        <taxon>Pseudomonadati</taxon>
        <taxon>Thermodesulfobacteriota</taxon>
        <taxon>Desulfobacteria</taxon>
        <taxon>Desulfobacterales</taxon>
        <taxon>Desulfatirhabdiaceae</taxon>
        <taxon>Desulfatirhabdium</taxon>
    </lineage>
</organism>
<dbReference type="Pfam" id="PF07963">
    <property type="entry name" value="N_methyl"/>
    <property type="match status" value="1"/>
</dbReference>
<accession>A0A7C4MQG2</accession>
<protein>
    <submittedName>
        <fullName evidence="2">Prepilin-type N-terminal cleavage/methylation domain-containing protein</fullName>
    </submittedName>
</protein>
<proteinExistence type="predicted"/>
<keyword evidence="1" id="KW-0472">Membrane</keyword>
<keyword evidence="1" id="KW-0812">Transmembrane</keyword>
<dbReference type="EMBL" id="DSUH01000220">
    <property type="protein sequence ID" value="HGU33044.1"/>
    <property type="molecule type" value="Genomic_DNA"/>
</dbReference>
<name>A0A7C4MQG2_9BACT</name>
<evidence type="ECO:0000256" key="1">
    <source>
        <dbReference type="SAM" id="Phobius"/>
    </source>
</evidence>
<sequence>MKGSQSCWKVIVAADQRRQRPKIENAIARRRREGGFTLIEVLMAAVILAVGLLGLAAMQTAAIKANYQAKKHTLAVALAETQLEAYRNMAYDSIPSGTITDTDVTSGDVGKFTRVVTIENDVPVAGVKTITVSVFWNDGKLRKATLKTIIGALTPN</sequence>
<dbReference type="InterPro" id="IPR012902">
    <property type="entry name" value="N_methyl_site"/>
</dbReference>
<feature type="transmembrane region" description="Helical" evidence="1">
    <location>
        <begin position="38"/>
        <end position="58"/>
    </location>
</feature>
<keyword evidence="1" id="KW-1133">Transmembrane helix</keyword>